<dbReference type="PROSITE" id="PS50943">
    <property type="entry name" value="HTH_CROC1"/>
    <property type="match status" value="1"/>
</dbReference>
<dbReference type="SUPFAM" id="SSF47413">
    <property type="entry name" value="lambda repressor-like DNA-binding domains"/>
    <property type="match status" value="1"/>
</dbReference>
<dbReference type="KEGG" id="sfa:Sfla_6269"/>
<evidence type="ECO:0000313" key="3">
    <source>
        <dbReference type="Proteomes" id="UP000002066"/>
    </source>
</evidence>
<name>A0A8D3WMT3_STRFA</name>
<protein>
    <submittedName>
        <fullName evidence="2">Helix-turn-helix domain protein</fullName>
    </submittedName>
</protein>
<sequence>MNRPPFSPDVALSARRALGMSPQEVAEQMNVCGVPTDVSLVHAWESGEYGPAEHELIALADVLWCRTTELMGIGEPRTLTQYRLARQFTTAKLARSVGMDTVRYERAEEQGVWPGDERQTAALLRLLNLTPLQLSKVTVQVGPSWSAASMRPRSNPSRVRSR</sequence>
<dbReference type="Proteomes" id="UP000002066">
    <property type="component" value="Chromosome"/>
</dbReference>
<dbReference type="SMART" id="SM00530">
    <property type="entry name" value="HTH_XRE"/>
    <property type="match status" value="2"/>
</dbReference>
<dbReference type="GO" id="GO:0003677">
    <property type="term" value="F:DNA binding"/>
    <property type="evidence" value="ECO:0007669"/>
    <property type="project" value="InterPro"/>
</dbReference>
<dbReference type="AlphaFoldDB" id="A0A8D3WMT3"/>
<organism evidence="2 3">
    <name type="scientific">Streptomyces pratensis (strain ATCC 33331 / IAF-45CD)</name>
    <dbReference type="NCBI Taxonomy" id="591167"/>
    <lineage>
        <taxon>Bacteria</taxon>
        <taxon>Bacillati</taxon>
        <taxon>Actinomycetota</taxon>
        <taxon>Actinomycetes</taxon>
        <taxon>Kitasatosporales</taxon>
        <taxon>Streptomycetaceae</taxon>
        <taxon>Streptomyces</taxon>
    </lineage>
</organism>
<dbReference type="EMBL" id="CP002475">
    <property type="protein sequence ID" value="ADW07642.1"/>
    <property type="molecule type" value="Genomic_DNA"/>
</dbReference>
<reference evidence="2 3" key="1">
    <citation type="submission" date="2011-01" db="EMBL/GenBank/DDBJ databases">
        <title>Complete sequence of chromosome of Streptomyces flavogriseus ATCC 33331.</title>
        <authorList>
            <consortium name="US DOE Joint Genome Institute"/>
            <person name="Lucas S."/>
            <person name="Copeland A."/>
            <person name="Lapidus A."/>
            <person name="Cheng J.-F."/>
            <person name="Goodwin L."/>
            <person name="Pitluck S."/>
            <person name="Davenport K."/>
            <person name="Detter J.C."/>
            <person name="Han C."/>
            <person name="Tapia R."/>
            <person name="Land M."/>
            <person name="Hauser L."/>
            <person name="Kyrpides N."/>
            <person name="Ivanova N."/>
            <person name="Ovchinnikova G."/>
            <person name="Pagani I."/>
            <person name="Brumm P."/>
            <person name="Mead D."/>
            <person name="Woyke T."/>
        </authorList>
    </citation>
    <scope>NUCLEOTIDE SEQUENCE [LARGE SCALE GENOMIC DNA]</scope>
    <source>
        <strain evidence="3">ATCC 33331 / IAF-45CD</strain>
    </source>
</reference>
<feature type="domain" description="HTH cro/C1-type" evidence="1">
    <location>
        <begin position="14"/>
        <end position="70"/>
    </location>
</feature>
<dbReference type="InterPro" id="IPR010982">
    <property type="entry name" value="Lambda_DNA-bd_dom_sf"/>
</dbReference>
<proteinExistence type="predicted"/>
<dbReference type="InterPro" id="IPR001387">
    <property type="entry name" value="Cro/C1-type_HTH"/>
</dbReference>
<accession>A0A8D3WMT3</accession>
<dbReference type="Gene3D" id="1.10.260.40">
    <property type="entry name" value="lambda repressor-like DNA-binding domains"/>
    <property type="match status" value="1"/>
</dbReference>
<dbReference type="CDD" id="cd00093">
    <property type="entry name" value="HTH_XRE"/>
    <property type="match status" value="1"/>
</dbReference>
<evidence type="ECO:0000259" key="1">
    <source>
        <dbReference type="PROSITE" id="PS50943"/>
    </source>
</evidence>
<gene>
    <name evidence="2" type="ordered locus">Sfla_6269</name>
</gene>
<evidence type="ECO:0000313" key="2">
    <source>
        <dbReference type="EMBL" id="ADW07642.1"/>
    </source>
</evidence>